<dbReference type="PANTHER" id="PTHR30473">
    <property type="entry name" value="PROTEIN PHOH"/>
    <property type="match status" value="1"/>
</dbReference>
<reference evidence="6" key="1">
    <citation type="journal article" date="2020" name="mSystems">
        <title>Genome- and Community-Level Interaction Insights into Carbon Utilization and Element Cycling Functions of Hydrothermarchaeota in Hydrothermal Sediment.</title>
        <authorList>
            <person name="Zhou Z."/>
            <person name="Liu Y."/>
            <person name="Xu W."/>
            <person name="Pan J."/>
            <person name="Luo Z.H."/>
            <person name="Li M."/>
        </authorList>
    </citation>
    <scope>NUCLEOTIDE SEQUENCE [LARGE SCALE GENOMIC DNA]</scope>
    <source>
        <strain evidence="6">SpSt-648</strain>
    </source>
</reference>
<dbReference type="InterPro" id="IPR027417">
    <property type="entry name" value="P-loop_NTPase"/>
</dbReference>
<name>A0A7C4JLL4_STAMA</name>
<organism evidence="6">
    <name type="scientific">Staphylothermus marinus</name>
    <dbReference type="NCBI Taxonomy" id="2280"/>
    <lineage>
        <taxon>Archaea</taxon>
        <taxon>Thermoproteota</taxon>
        <taxon>Thermoprotei</taxon>
        <taxon>Desulfurococcales</taxon>
        <taxon>Desulfurococcaceae</taxon>
        <taxon>Staphylothermus</taxon>
    </lineage>
</organism>
<evidence type="ECO:0000259" key="5">
    <source>
        <dbReference type="Pfam" id="PF07650"/>
    </source>
</evidence>
<comment type="caution">
    <text evidence="6">The sequence shown here is derived from an EMBL/GenBank/DDBJ whole genome shotgun (WGS) entry which is preliminary data.</text>
</comment>
<evidence type="ECO:0000259" key="4">
    <source>
        <dbReference type="Pfam" id="PF02562"/>
    </source>
</evidence>
<proteinExistence type="predicted"/>
<dbReference type="InterPro" id="IPR003714">
    <property type="entry name" value="PhoH"/>
</dbReference>
<dbReference type="EMBL" id="DTBP01000024">
    <property type="protein sequence ID" value="HGQ74166.1"/>
    <property type="molecule type" value="Genomic_DNA"/>
</dbReference>
<dbReference type="SUPFAM" id="SSF52540">
    <property type="entry name" value="P-loop containing nucleoside triphosphate hydrolases"/>
    <property type="match status" value="1"/>
</dbReference>
<dbReference type="AlphaFoldDB" id="A0A7C4JLL4"/>
<dbReference type="GO" id="GO:0005829">
    <property type="term" value="C:cytosol"/>
    <property type="evidence" value="ECO:0007669"/>
    <property type="project" value="TreeGrafter"/>
</dbReference>
<dbReference type="Gene3D" id="3.40.50.300">
    <property type="entry name" value="P-loop containing nucleotide triphosphate hydrolases"/>
    <property type="match status" value="1"/>
</dbReference>
<dbReference type="PROSITE" id="PS50084">
    <property type="entry name" value="KH_TYPE_1"/>
    <property type="match status" value="1"/>
</dbReference>
<dbReference type="Pfam" id="PF07650">
    <property type="entry name" value="KH_2"/>
    <property type="match status" value="1"/>
</dbReference>
<dbReference type="Pfam" id="PF02562">
    <property type="entry name" value="PhoH"/>
    <property type="match status" value="1"/>
</dbReference>
<keyword evidence="1" id="KW-0547">Nucleotide-binding</keyword>
<keyword evidence="3" id="KW-0694">RNA-binding</keyword>
<dbReference type="GO" id="GO:0005524">
    <property type="term" value="F:ATP binding"/>
    <property type="evidence" value="ECO:0007669"/>
    <property type="project" value="UniProtKB-KW"/>
</dbReference>
<evidence type="ECO:0000256" key="2">
    <source>
        <dbReference type="ARBA" id="ARBA00022840"/>
    </source>
</evidence>
<dbReference type="InterPro" id="IPR004044">
    <property type="entry name" value="KH_dom_type_2"/>
</dbReference>
<evidence type="ECO:0000313" key="6">
    <source>
        <dbReference type="EMBL" id="HGQ74166.1"/>
    </source>
</evidence>
<gene>
    <name evidence="6" type="ORF">ENU20_03720</name>
</gene>
<evidence type="ECO:0000256" key="3">
    <source>
        <dbReference type="PROSITE-ProRule" id="PRU00117"/>
    </source>
</evidence>
<dbReference type="GO" id="GO:0003723">
    <property type="term" value="F:RNA binding"/>
    <property type="evidence" value="ECO:0007669"/>
    <property type="project" value="UniProtKB-UniRule"/>
</dbReference>
<feature type="domain" description="PhoH-like protein" evidence="4">
    <location>
        <begin position="10"/>
        <end position="210"/>
    </location>
</feature>
<accession>A0A7C4JLL4</accession>
<protein>
    <submittedName>
        <fullName evidence="6">PhoH family protein</fullName>
    </submittedName>
</protein>
<dbReference type="InterPro" id="IPR051451">
    <property type="entry name" value="PhoH2-like"/>
</dbReference>
<feature type="domain" description="KH type-2" evidence="5">
    <location>
        <begin position="250"/>
        <end position="299"/>
    </location>
</feature>
<sequence length="388" mass="43041">MSSVNIFESINPLTPGQEEIKHVLKDKKYEIIGIFGPTGSGKSLFAIAYGIDSVMKGEYSRFIIARPVVDVVTGKELTSAEAGSLYYDLAVSYLKDILSGFVDWSIVREEIEKGRIVIADSHYLRGRTFDNSIIFLDDSQCVNLESAVEIMVRIGNNSRLIIAGDPVFQKGKCRGNTAVLLREILLGESTAKVIDLGLKDVVRPGAKRGLKLLLETWMRSRELSESEKQILDSIKVHSPDADVVTVVEFIAEKKNFNIQSDNVPDALIVAKEGYLGRVIGKGGERIEAIEADTSLKLRAVELTLDFKPLIRSVHPVSWIYKFIQDVDFAGPDLVVKVEKEGYGAFIGQKGNHVKFVDAVIKKLMNVGVKAIEVQVEKTKEKKRKARES</sequence>
<keyword evidence="2" id="KW-0067">ATP-binding</keyword>
<evidence type="ECO:0000256" key="1">
    <source>
        <dbReference type="ARBA" id="ARBA00022741"/>
    </source>
</evidence>